<evidence type="ECO:0008006" key="3">
    <source>
        <dbReference type="Google" id="ProtNLM"/>
    </source>
</evidence>
<protein>
    <recommendedName>
        <fullName evidence="3">Lipoprotein</fullName>
    </recommendedName>
</protein>
<comment type="caution">
    <text evidence="1">The sequence shown here is derived from an EMBL/GenBank/DDBJ whole genome shotgun (WGS) entry which is preliminary data.</text>
</comment>
<evidence type="ECO:0000313" key="1">
    <source>
        <dbReference type="EMBL" id="MST99704.1"/>
    </source>
</evidence>
<sequence length="238" mass="27090">MKNKGINMSKLVSIIVAIFFIGFIGCAKEVISDDLKSSEIIVNKAKLFIDVVLGKHQLTYEEALELWGEASEASFEYAILSGGIENLSLADYEFIMNKKHIIHKYSLMGLFIQETISKRIDTSNVRSLIIFYSEADEQLRLRGDQEDIFPEKLVTAKILILYDNGKSSIYIITLPFDVDDKIFMNMTFGNNFFLEAMGIYNDKNGKPIFSVKIANILSNLERKESLNLSEFRNIAQDK</sequence>
<organism evidence="1 2">
    <name type="scientific">Victivallis lenta</name>
    <dbReference type="NCBI Taxonomy" id="2606640"/>
    <lineage>
        <taxon>Bacteria</taxon>
        <taxon>Pseudomonadati</taxon>
        <taxon>Lentisphaerota</taxon>
        <taxon>Lentisphaeria</taxon>
        <taxon>Victivallales</taxon>
        <taxon>Victivallaceae</taxon>
        <taxon>Victivallis</taxon>
    </lineage>
</organism>
<accession>A0A844G9T7</accession>
<dbReference type="RefSeq" id="WP_154420868.1">
    <property type="nucleotide sequence ID" value="NZ_VUNS01000048.1"/>
</dbReference>
<gene>
    <name evidence="1" type="ORF">FYJ85_21985</name>
</gene>
<dbReference type="PROSITE" id="PS51257">
    <property type="entry name" value="PROKAR_LIPOPROTEIN"/>
    <property type="match status" value="1"/>
</dbReference>
<keyword evidence="2" id="KW-1185">Reference proteome</keyword>
<reference evidence="1 2" key="1">
    <citation type="submission" date="2019-08" db="EMBL/GenBank/DDBJ databases">
        <title>In-depth cultivation of the pig gut microbiome towards novel bacterial diversity and tailored functional studies.</title>
        <authorList>
            <person name="Wylensek D."/>
            <person name="Hitch T.C.A."/>
            <person name="Clavel T."/>
        </authorList>
    </citation>
    <scope>NUCLEOTIDE SEQUENCE [LARGE SCALE GENOMIC DNA]</scope>
    <source>
        <strain evidence="1 2">BBE-744-WT-12</strain>
    </source>
</reference>
<proteinExistence type="predicted"/>
<name>A0A844G9T7_9BACT</name>
<dbReference type="Proteomes" id="UP000435649">
    <property type="component" value="Unassembled WGS sequence"/>
</dbReference>
<dbReference type="AlphaFoldDB" id="A0A844G9T7"/>
<evidence type="ECO:0000313" key="2">
    <source>
        <dbReference type="Proteomes" id="UP000435649"/>
    </source>
</evidence>
<dbReference type="EMBL" id="VUNS01000048">
    <property type="protein sequence ID" value="MST99704.1"/>
    <property type="molecule type" value="Genomic_DNA"/>
</dbReference>